<gene>
    <name evidence="2" type="ORF">WN55_06977</name>
</gene>
<evidence type="ECO:0000313" key="3">
    <source>
        <dbReference type="Proteomes" id="UP000076502"/>
    </source>
</evidence>
<protein>
    <submittedName>
        <fullName evidence="2">Uncharacterized protein</fullName>
    </submittedName>
</protein>
<keyword evidence="3" id="KW-1185">Reference proteome</keyword>
<feature type="region of interest" description="Disordered" evidence="1">
    <location>
        <begin position="1"/>
        <end position="23"/>
    </location>
</feature>
<reference evidence="2 3" key="1">
    <citation type="submission" date="2015-07" db="EMBL/GenBank/DDBJ databases">
        <title>The genome of Dufourea novaeangliae.</title>
        <authorList>
            <person name="Pan H."/>
            <person name="Kapheim K."/>
        </authorList>
    </citation>
    <scope>NUCLEOTIDE SEQUENCE [LARGE SCALE GENOMIC DNA]</scope>
    <source>
        <strain evidence="2">0120121106</strain>
        <tissue evidence="2">Whole body</tissue>
    </source>
</reference>
<evidence type="ECO:0000256" key="1">
    <source>
        <dbReference type="SAM" id="MobiDB-lite"/>
    </source>
</evidence>
<evidence type="ECO:0000313" key="2">
    <source>
        <dbReference type="EMBL" id="KZC14316.1"/>
    </source>
</evidence>
<sequence length="206" mass="22523">MWDRKGKRKGVGMEVTSRRSHSSLQHVALDLGIVDLCASYVVSSPPRIHPTKDFSFSGFSAEDSQGHHEEVTQEDSTGSGPPGSPRAAANDPPEPKPSLQTPRVTGTPMREQPGTIQYNNTVGRMDVEARVRKQNTSVLYGDTAAIVDQFHQGQQAQLWAPRCPSQERWLQLAHQPLEGGPFRHPTWSVPPPPLSPAALTSAPLRP</sequence>
<dbReference type="EMBL" id="KQ435065">
    <property type="protein sequence ID" value="KZC14316.1"/>
    <property type="molecule type" value="Genomic_DNA"/>
</dbReference>
<feature type="region of interest" description="Disordered" evidence="1">
    <location>
        <begin position="181"/>
        <end position="206"/>
    </location>
</feature>
<feature type="compositionally biased region" description="Low complexity" evidence="1">
    <location>
        <begin position="196"/>
        <end position="206"/>
    </location>
</feature>
<dbReference type="AlphaFoldDB" id="A0A154PQX5"/>
<dbReference type="Proteomes" id="UP000076502">
    <property type="component" value="Unassembled WGS sequence"/>
</dbReference>
<feature type="compositionally biased region" description="Basic residues" evidence="1">
    <location>
        <begin position="1"/>
        <end position="10"/>
    </location>
</feature>
<organism evidence="2 3">
    <name type="scientific">Dufourea novaeangliae</name>
    <name type="common">Sweat bee</name>
    <dbReference type="NCBI Taxonomy" id="178035"/>
    <lineage>
        <taxon>Eukaryota</taxon>
        <taxon>Metazoa</taxon>
        <taxon>Ecdysozoa</taxon>
        <taxon>Arthropoda</taxon>
        <taxon>Hexapoda</taxon>
        <taxon>Insecta</taxon>
        <taxon>Pterygota</taxon>
        <taxon>Neoptera</taxon>
        <taxon>Endopterygota</taxon>
        <taxon>Hymenoptera</taxon>
        <taxon>Apocrita</taxon>
        <taxon>Aculeata</taxon>
        <taxon>Apoidea</taxon>
        <taxon>Anthophila</taxon>
        <taxon>Halictidae</taxon>
        <taxon>Rophitinae</taxon>
        <taxon>Dufourea</taxon>
    </lineage>
</organism>
<name>A0A154PQX5_DUFNO</name>
<feature type="region of interest" description="Disordered" evidence="1">
    <location>
        <begin position="53"/>
        <end position="118"/>
    </location>
</feature>
<proteinExistence type="predicted"/>
<accession>A0A154PQX5</accession>